<name>A0A644UFE4_9ZZZZ</name>
<dbReference type="EMBL" id="VSSQ01000109">
    <property type="protein sequence ID" value="MPL77746.1"/>
    <property type="molecule type" value="Genomic_DNA"/>
</dbReference>
<dbReference type="Gene3D" id="3.90.550.10">
    <property type="entry name" value="Spore Coat Polysaccharide Biosynthesis Protein SpsA, Chain A"/>
    <property type="match status" value="1"/>
</dbReference>
<protein>
    <recommendedName>
        <fullName evidence="2">Glycosyltransferase 2-like domain-containing protein</fullName>
    </recommendedName>
</protein>
<reference evidence="1" key="1">
    <citation type="submission" date="2019-08" db="EMBL/GenBank/DDBJ databases">
        <authorList>
            <person name="Kucharzyk K."/>
            <person name="Murdoch R.W."/>
            <person name="Higgins S."/>
            <person name="Loffler F."/>
        </authorList>
    </citation>
    <scope>NUCLEOTIDE SEQUENCE</scope>
</reference>
<accession>A0A644UFE4</accession>
<comment type="caution">
    <text evidence="1">The sequence shown here is derived from an EMBL/GenBank/DDBJ whole genome shotgun (WGS) entry which is preliminary data.</text>
</comment>
<gene>
    <name evidence="1" type="ORF">SDC9_23606</name>
</gene>
<dbReference type="SUPFAM" id="SSF53448">
    <property type="entry name" value="Nucleotide-diphospho-sugar transferases"/>
    <property type="match status" value="1"/>
</dbReference>
<evidence type="ECO:0000313" key="1">
    <source>
        <dbReference type="EMBL" id="MPL77746.1"/>
    </source>
</evidence>
<sequence>MSPDATVVIRCKDDERVFDCIASIDESVEIIVVMNPNEDMEKRLRDIGVICKHSPPGNLSIVSNIGFESASADKIIITDSDTIFGEKSISALIDGLNHYAVVRSPLRFERKDDFLSRELAEARDYVNSLPVVYTPGIAVSRTLPERIKGFLFDDAIPFAVDANLNFRIQQENVPVLYLENVWISHSAELVTHDLKAARRIGSGCRESSKRLVTLYPDIPETEIGYALKGVKRSHYYDLFKKKGFRVFLYQLLWDIAFYRGYYLD</sequence>
<dbReference type="CDD" id="cd00761">
    <property type="entry name" value="Glyco_tranf_GTA_type"/>
    <property type="match status" value="1"/>
</dbReference>
<evidence type="ECO:0008006" key="2">
    <source>
        <dbReference type="Google" id="ProtNLM"/>
    </source>
</evidence>
<dbReference type="AlphaFoldDB" id="A0A644UFE4"/>
<proteinExistence type="predicted"/>
<dbReference type="InterPro" id="IPR029044">
    <property type="entry name" value="Nucleotide-diphossugar_trans"/>
</dbReference>
<organism evidence="1">
    <name type="scientific">bioreactor metagenome</name>
    <dbReference type="NCBI Taxonomy" id="1076179"/>
    <lineage>
        <taxon>unclassified sequences</taxon>
        <taxon>metagenomes</taxon>
        <taxon>ecological metagenomes</taxon>
    </lineage>
</organism>